<dbReference type="PANTHER" id="PTHR38133:SF1">
    <property type="entry name" value="SLR1429 PROTEIN"/>
    <property type="match status" value="1"/>
</dbReference>
<accession>A0A3Q9J4E5</accession>
<dbReference type="InterPro" id="IPR007527">
    <property type="entry name" value="Znf_SWIM"/>
</dbReference>
<evidence type="ECO:0000313" key="4">
    <source>
        <dbReference type="Proteomes" id="UP000274841"/>
    </source>
</evidence>
<dbReference type="KEGG" id="moy:CVS54_01425"/>
<organism evidence="3 4">
    <name type="scientific">Microbacterium oxydans</name>
    <dbReference type="NCBI Taxonomy" id="82380"/>
    <lineage>
        <taxon>Bacteria</taxon>
        <taxon>Bacillati</taxon>
        <taxon>Actinomycetota</taxon>
        <taxon>Actinomycetes</taxon>
        <taxon>Micrococcales</taxon>
        <taxon>Microbacteriaceae</taxon>
        <taxon>Microbacterium</taxon>
    </lineage>
</organism>
<reference evidence="3 4" key="1">
    <citation type="submission" date="2018-08" db="EMBL/GenBank/DDBJ databases">
        <title>Microbacterium oxydans strain HG3.</title>
        <authorList>
            <person name="ORTET P."/>
        </authorList>
    </citation>
    <scope>NUCLEOTIDE SEQUENCE [LARGE SCALE GENOMIC DNA]</scope>
    <source>
        <strain evidence="3 4">HG3</strain>
    </source>
</reference>
<feature type="domain" description="SWIM-type" evidence="2">
    <location>
        <begin position="108"/>
        <end position="143"/>
    </location>
</feature>
<dbReference type="EMBL" id="CP031422">
    <property type="protein sequence ID" value="AZS40102.1"/>
    <property type="molecule type" value="Genomic_DNA"/>
</dbReference>
<dbReference type="PANTHER" id="PTHR38133">
    <property type="entry name" value="SLR1429 PROTEIN"/>
    <property type="match status" value="1"/>
</dbReference>
<dbReference type="GO" id="GO:0008270">
    <property type="term" value="F:zinc ion binding"/>
    <property type="evidence" value="ECO:0007669"/>
    <property type="project" value="UniProtKB-KW"/>
</dbReference>
<dbReference type="AlphaFoldDB" id="A0A3Q9J4E5"/>
<dbReference type="Proteomes" id="UP000274841">
    <property type="component" value="Chromosome"/>
</dbReference>
<gene>
    <name evidence="3" type="ORF">CVS54_01425</name>
</gene>
<name>A0A3Q9J4E5_9MICO</name>
<evidence type="ECO:0000259" key="2">
    <source>
        <dbReference type="PROSITE" id="PS50966"/>
    </source>
</evidence>
<proteinExistence type="predicted"/>
<dbReference type="RefSeq" id="WP_127012041.1">
    <property type="nucleotide sequence ID" value="NZ_CP031422.1"/>
</dbReference>
<keyword evidence="1" id="KW-0479">Metal-binding</keyword>
<dbReference type="PROSITE" id="PS50966">
    <property type="entry name" value="ZF_SWIM"/>
    <property type="match status" value="1"/>
</dbReference>
<sequence>MIPEFGVTPWGRAWLKTLESPTAARPNPLLPKARSLARNHKVQDLQTSAGRVSATVADKTPRAVEVTFDPWPKEVASAVTRALTAARSPATTPEGDLPDELIAALAVLGAELAPPQHEWATVCTCTSRHSPCAHVSACIYTLIHAVDEQPAVAITLRTNLNPDNSIDASAVRTDIDINDLDPQTFYNAAFKTRLPQDIT</sequence>
<keyword evidence="1" id="KW-0862">Zinc</keyword>
<evidence type="ECO:0000313" key="3">
    <source>
        <dbReference type="EMBL" id="AZS40102.1"/>
    </source>
</evidence>
<protein>
    <recommendedName>
        <fullName evidence="2">SWIM-type domain-containing protein</fullName>
    </recommendedName>
</protein>
<keyword evidence="1" id="KW-0863">Zinc-finger</keyword>
<evidence type="ECO:0000256" key="1">
    <source>
        <dbReference type="PROSITE-ProRule" id="PRU00325"/>
    </source>
</evidence>